<dbReference type="GO" id="GO:0016604">
    <property type="term" value="C:nuclear body"/>
    <property type="evidence" value="ECO:0007669"/>
    <property type="project" value="Ensembl"/>
</dbReference>
<feature type="region of interest" description="Disordered" evidence="10">
    <location>
        <begin position="393"/>
        <end position="418"/>
    </location>
</feature>
<evidence type="ECO:0000259" key="11">
    <source>
        <dbReference type="Pfam" id="PF11699"/>
    </source>
</evidence>
<feature type="compositionally biased region" description="Polar residues" evidence="10">
    <location>
        <begin position="404"/>
        <end position="414"/>
    </location>
</feature>
<feature type="domain" description="Kinetochore assembly subunit CENP-C N-terminal" evidence="13">
    <location>
        <begin position="176"/>
        <end position="458"/>
    </location>
</feature>
<comment type="subunit">
    <text evidence="6">Oligomer. Component of the CENPA-NAC complex, at least composed of CENPA, CENPC, CENPH, CENPM, CENPN, CENPT and CENPU. The CENPA-NAC complex interacts with the CENPA-CAD complex, composed of CENPI, CENPK, CENPL, CENPO, CENPP, CENPQ, CENPR and CENPS. Binds to DAXX. Interacts with DNMT3B. Interacts directly with CENPA. Identified in a centromere complex containing histones H2A, H2B and H4, and at least CENPA, CENPB, CENPC, CENPT, CENPN, HJURP, SUPT16H, SSRP1 and RSF1. Interacts with MEIKIN.</text>
</comment>
<dbReference type="GO" id="GO:0042802">
    <property type="term" value="F:identical protein binding"/>
    <property type="evidence" value="ECO:0007669"/>
    <property type="project" value="Ensembl"/>
</dbReference>
<dbReference type="PANTHER" id="PTHR16684">
    <property type="entry name" value="CENTROMERE PROTEIN C"/>
    <property type="match status" value="1"/>
</dbReference>
<keyword evidence="15" id="KW-1185">Reference proteome</keyword>
<feature type="compositionally biased region" description="Polar residues" evidence="10">
    <location>
        <begin position="800"/>
        <end position="813"/>
    </location>
</feature>
<feature type="compositionally biased region" description="Basic and acidic residues" evidence="10">
    <location>
        <begin position="298"/>
        <end position="310"/>
    </location>
</feature>
<dbReference type="InterPro" id="IPR025974">
    <property type="entry name" value="Mif2/CENP-C_cupin"/>
</dbReference>
<dbReference type="GO" id="GO:0030496">
    <property type="term" value="C:midbody"/>
    <property type="evidence" value="ECO:0007669"/>
    <property type="project" value="Ensembl"/>
</dbReference>
<feature type="compositionally biased region" description="Basic and acidic residues" evidence="10">
    <location>
        <begin position="655"/>
        <end position="677"/>
    </location>
</feature>
<feature type="domain" description="Mif2/CENP-C cupin" evidence="11">
    <location>
        <begin position="1063"/>
        <end position="1147"/>
    </location>
</feature>
<dbReference type="OMA" id="DHHNEAD"/>
<dbReference type="GO" id="GO:0051455">
    <property type="term" value="P:spindle attachment to meiosis I kinetochore"/>
    <property type="evidence" value="ECO:0007669"/>
    <property type="project" value="TreeGrafter"/>
</dbReference>
<reference evidence="14" key="2">
    <citation type="submission" date="2025-08" db="UniProtKB">
        <authorList>
            <consortium name="Ensembl"/>
        </authorList>
    </citation>
    <scope>IDENTIFICATION</scope>
</reference>
<evidence type="ECO:0000256" key="5">
    <source>
        <dbReference type="ARBA" id="ARBA00053516"/>
    </source>
</evidence>
<keyword evidence="3" id="KW-0238">DNA-binding</keyword>
<dbReference type="Ensembl" id="ENSCJAT00000096379.2">
    <property type="protein sequence ID" value="ENSCJAP00000072646.2"/>
    <property type="gene ID" value="ENSCJAG00000019497.5"/>
</dbReference>
<dbReference type="GO" id="GO:0005721">
    <property type="term" value="C:pericentric heterochromatin"/>
    <property type="evidence" value="ECO:0007669"/>
    <property type="project" value="Ensembl"/>
</dbReference>
<comment type="similarity">
    <text evidence="2">Belongs to the CENP-C/MIF2 family.</text>
</comment>
<dbReference type="AlphaFoldDB" id="A0A5F4W491"/>
<dbReference type="GO" id="GO:0000939">
    <property type="term" value="C:inner kinetochore"/>
    <property type="evidence" value="ECO:0007669"/>
    <property type="project" value="Ensembl"/>
</dbReference>
<evidence type="ECO:0000256" key="4">
    <source>
        <dbReference type="ARBA" id="ARBA00023242"/>
    </source>
</evidence>
<comment type="function">
    <text evidence="5">Component of the CENPA-NAC (nucleosome-associated) complex, a complex that plays a central role in assembly of kinetochore proteins, mitotic progression and chromosome segregation. The CENPA-NAC complex recruits the CENPA-CAD (nucleosome distal) complex and may be involved in incorporation of newly synthesized CENPA into centromeres. CENPC recruits DNA methylation and DNMT3B to both centromeric and pericentromeric satellite repeats and regulates the histone code in these regions.</text>
</comment>
<feature type="region of interest" description="Disordered" evidence="10">
    <location>
        <begin position="704"/>
        <end position="813"/>
    </location>
</feature>
<evidence type="ECO:0000313" key="15">
    <source>
        <dbReference type="Proteomes" id="UP000008225"/>
    </source>
</evidence>
<dbReference type="CDD" id="cd06993">
    <property type="entry name" value="cupin_CENP-C_C"/>
    <property type="match status" value="1"/>
</dbReference>
<dbReference type="SUPFAM" id="SSF51182">
    <property type="entry name" value="RmlC-like cupins"/>
    <property type="match status" value="1"/>
</dbReference>
<dbReference type="InterPro" id="IPR014710">
    <property type="entry name" value="RmlC-like_jellyroll"/>
</dbReference>
<feature type="region of interest" description="Disordered" evidence="10">
    <location>
        <begin position="291"/>
        <end position="310"/>
    </location>
</feature>
<feature type="compositionally biased region" description="Basic and acidic residues" evidence="10">
    <location>
        <begin position="393"/>
        <end position="403"/>
    </location>
</feature>
<evidence type="ECO:0000313" key="14">
    <source>
        <dbReference type="Ensembl" id="ENSCJAP00000072646.2"/>
    </source>
</evidence>
<keyword evidence="4" id="KW-0539">Nucleus</keyword>
<dbReference type="InterPro" id="IPR028386">
    <property type="entry name" value="CENP-C/Mif2/cnp3"/>
</dbReference>
<dbReference type="Pfam" id="PF11699">
    <property type="entry name" value="CENP-C_C"/>
    <property type="match status" value="1"/>
</dbReference>
<evidence type="ECO:0000256" key="8">
    <source>
        <dbReference type="ARBA" id="ARBA00082151"/>
    </source>
</evidence>
<evidence type="ECO:0000256" key="6">
    <source>
        <dbReference type="ARBA" id="ARBA00064952"/>
    </source>
</evidence>
<evidence type="ECO:0000256" key="10">
    <source>
        <dbReference type="SAM" id="MobiDB-lite"/>
    </source>
</evidence>
<evidence type="ECO:0000256" key="3">
    <source>
        <dbReference type="ARBA" id="ARBA00023125"/>
    </source>
</evidence>
<sequence length="1150" mass="128741">MSENMRCFIFCSSFTLGTRCGCNDRAFQRPSHTPAPSLELRKGGGKNPAAGGREGGAAGGRAIGQEPEGARPLTAYFLLDGATGFAHVLPGSNPARVECLFVEGVANGRAAFLARAFRTVAVVAVAFNLEVLLGRRLVVRRLVSCSTSWSCGPCGFPPQTSARAQRGRNMAASGLDHLKNDYRRRFCRPSRARDINTEQGQNVLEILQDCFEEKSLANDFSTDSIKSVLYSTPKIKDTCIQSPSKEKSHPKSVPVSSRQKEASLRFIVEPSEVTNRSVQAHEVHQRILATDVSSKNTSDSKKMSSRNINDHHSEADEEFYLSVGSPSVLLDAKTSVSQNLISSSAQKRETYTFENSVNMPPSSTEISLKTKKRLNFEDKVILRKIEIDNKVSDEVDKTSEGQERQPSGSSQNRMQDSEYEIQPQAKSFSTLFLETIKRKSESSPIVRHATTAVPHSCPPDDKELIEDEFIIDESDKSFASRSWITIPRKTGPLKQRITSPPAESTTLHQGRKSREKHHNISPKTLTNDKHSHKPHSVETSQPSDKTVLDTSNALTGEMVNNCRSTKYEMYSENAKKSSGSKRTIKQKQGRKFKAKLAKEQLDMGQSKDENMYTSHITQDKFQRNSDRNMEQCEEMGNDRASKKQMSPLGSKKSSTRKDKEESKKRHLSSESKDKLVPEEVTSTVTRSRRISRRPSNWWVVKSEESPVYSNSSIRNELTVHHDSRQKSAKKTNQSSKNIGKKTTPLKRQRTAPKGSPRVQKVLNAKGSGGIVGHDEISSCSQSEPLESDEADLAKKKNLDCSRSTGSSKNQDDIMTTQNVPLMPQTYGYTCKTPTESNLDSGEHKTSILEESGPSTLKNYLMSGKKNNDVDDEKVHGSLVRNLTPIILSIFACFCGSLYDSGAPSKTQCHRRISNRDDSRVKQSKVIPKNRIHHKLILPSNTPNVRRTKRIRLKPLEYWRGERIDYQGRPSGGFVVSGILSPDTVPSKRKAKENTGKVDKRANKKRICLDNNERKTSLKVNLDIPLGDPLQPTRVKDPETREIILMDLIKPRDTYQFFVKHGELKVYKTLDTPYFSTGKLILGPQEEKGKQHVGQDILVFYVNFGDLLCTLHETPYIISTGDSFYVPSGNYYNIKNLLNEESVLLFTQIKR</sequence>
<dbReference type="InterPro" id="IPR028052">
    <property type="entry name" value="CENP-C_N_dom"/>
</dbReference>
<feature type="compositionally biased region" description="Basic residues" evidence="10">
    <location>
        <begin position="578"/>
        <end position="595"/>
    </location>
</feature>
<evidence type="ECO:0000256" key="9">
    <source>
        <dbReference type="ARBA" id="ARBA00083562"/>
    </source>
</evidence>
<dbReference type="InterPro" id="IPR028931">
    <property type="entry name" value="CENP-C_mid"/>
</dbReference>
<dbReference type="FunFam" id="2.60.120.10:FF:000033">
    <property type="entry name" value="Centromere protein C 1"/>
    <property type="match status" value="1"/>
</dbReference>
<organism evidence="14 15">
    <name type="scientific">Callithrix jacchus</name>
    <name type="common">White-tufted-ear marmoset</name>
    <name type="synonym">Simia Jacchus</name>
    <dbReference type="NCBI Taxonomy" id="9483"/>
    <lineage>
        <taxon>Eukaryota</taxon>
        <taxon>Metazoa</taxon>
        <taxon>Chordata</taxon>
        <taxon>Craniata</taxon>
        <taxon>Vertebrata</taxon>
        <taxon>Euteleostomi</taxon>
        <taxon>Mammalia</taxon>
        <taxon>Eutheria</taxon>
        <taxon>Euarchontoglires</taxon>
        <taxon>Primates</taxon>
        <taxon>Haplorrhini</taxon>
        <taxon>Platyrrhini</taxon>
        <taxon>Cebidae</taxon>
        <taxon>Callitrichinae</taxon>
        <taxon>Callithrix</taxon>
        <taxon>Callithrix</taxon>
    </lineage>
</organism>
<dbReference type="FunCoup" id="A0A5F4W491">
    <property type="interactions" value="2231"/>
</dbReference>
<accession>A0A5F4W491</accession>
<evidence type="ECO:0000256" key="1">
    <source>
        <dbReference type="ARBA" id="ARBA00004123"/>
    </source>
</evidence>
<protein>
    <recommendedName>
        <fullName evidence="7">Centromere protein C</fullName>
    </recommendedName>
    <alternativeName>
        <fullName evidence="8">Centromere autoantigen C</fullName>
    </alternativeName>
    <alternativeName>
        <fullName evidence="9">Centromere protein C 1</fullName>
    </alternativeName>
</protein>
<feature type="compositionally biased region" description="Gly residues" evidence="10">
    <location>
        <begin position="52"/>
        <end position="62"/>
    </location>
</feature>
<feature type="domain" description="CENP-C middle DNMT3B-binding" evidence="12">
    <location>
        <begin position="463"/>
        <end position="719"/>
    </location>
</feature>
<dbReference type="PANTHER" id="PTHR16684:SF11">
    <property type="entry name" value="CENTROMERE PROTEIN C"/>
    <property type="match status" value="1"/>
</dbReference>
<dbReference type="STRING" id="9483.ENSCJAP00000072646"/>
<dbReference type="Pfam" id="PF15622">
    <property type="entry name" value="CENP_C_N"/>
    <property type="match status" value="1"/>
</dbReference>
<feature type="compositionally biased region" description="Basic residues" evidence="10">
    <location>
        <begin position="509"/>
        <end position="520"/>
    </location>
</feature>
<dbReference type="InParanoid" id="A0A5F4W491"/>
<gene>
    <name evidence="14" type="primary">CENPC</name>
</gene>
<dbReference type="Bgee" id="ENSCJAG00000019497">
    <property type="expression patterns" value="Expressed in ovary and 6 other cell types or tissues"/>
</dbReference>
<feature type="compositionally biased region" description="Polar residues" evidence="10">
    <location>
        <begin position="537"/>
        <end position="547"/>
    </location>
</feature>
<dbReference type="GeneTree" id="ENSGT00390000016737"/>
<evidence type="ECO:0000259" key="12">
    <source>
        <dbReference type="Pfam" id="PF15620"/>
    </source>
</evidence>
<evidence type="ECO:0000256" key="2">
    <source>
        <dbReference type="ARBA" id="ARBA00010291"/>
    </source>
</evidence>
<feature type="compositionally biased region" description="Basic and acidic residues" evidence="10">
    <location>
        <begin position="617"/>
        <end position="641"/>
    </location>
</feature>
<feature type="region of interest" description="Disordered" evidence="10">
    <location>
        <begin position="617"/>
        <end position="691"/>
    </location>
</feature>
<dbReference type="InterPro" id="IPR011051">
    <property type="entry name" value="RmlC_Cupin_sf"/>
</dbReference>
<dbReference type="Pfam" id="PF15620">
    <property type="entry name" value="CENP-C_mid"/>
    <property type="match status" value="1"/>
</dbReference>
<dbReference type="Gene3D" id="2.60.120.10">
    <property type="entry name" value="Jelly Rolls"/>
    <property type="match status" value="1"/>
</dbReference>
<feature type="compositionally biased region" description="Polar residues" evidence="10">
    <location>
        <begin position="496"/>
        <end position="508"/>
    </location>
</feature>
<proteinExistence type="inferred from homology"/>
<reference evidence="14" key="1">
    <citation type="submission" date="2009-03" db="EMBL/GenBank/DDBJ databases">
        <authorList>
            <person name="Warren W."/>
            <person name="Ye L."/>
            <person name="Minx P."/>
            <person name="Worley K."/>
            <person name="Gibbs R."/>
            <person name="Wilson R.K."/>
        </authorList>
    </citation>
    <scope>NUCLEOTIDE SEQUENCE [LARGE SCALE GENOMIC DNA]</scope>
</reference>
<reference evidence="14" key="3">
    <citation type="submission" date="2025-09" db="UniProtKB">
        <authorList>
            <consortium name="Ensembl"/>
        </authorList>
    </citation>
    <scope>IDENTIFICATION</scope>
</reference>
<comment type="subcellular location">
    <subcellularLocation>
        <location evidence="1">Nucleus</location>
    </subcellularLocation>
</comment>
<dbReference type="GO" id="GO:0019237">
    <property type="term" value="F:centromeric DNA binding"/>
    <property type="evidence" value="ECO:0007669"/>
    <property type="project" value="InterPro"/>
</dbReference>
<feature type="region of interest" description="Disordered" evidence="10">
    <location>
        <begin position="33"/>
        <end position="64"/>
    </location>
</feature>
<name>A0A5F4W491_CALJA</name>
<evidence type="ECO:0000256" key="7">
    <source>
        <dbReference type="ARBA" id="ARBA00068530"/>
    </source>
</evidence>
<evidence type="ECO:0000259" key="13">
    <source>
        <dbReference type="Pfam" id="PF15622"/>
    </source>
</evidence>
<dbReference type="GO" id="GO:0051315">
    <property type="term" value="P:attachment of mitotic spindle microtubules to kinetochore"/>
    <property type="evidence" value="ECO:0007669"/>
    <property type="project" value="TreeGrafter"/>
</dbReference>
<dbReference type="GO" id="GO:0051382">
    <property type="term" value="P:kinetochore assembly"/>
    <property type="evidence" value="ECO:0007669"/>
    <property type="project" value="Ensembl"/>
</dbReference>
<feature type="region of interest" description="Disordered" evidence="10">
    <location>
        <begin position="570"/>
        <end position="595"/>
    </location>
</feature>
<dbReference type="Proteomes" id="UP000008225">
    <property type="component" value="Chromosome 3"/>
</dbReference>
<feature type="region of interest" description="Disordered" evidence="10">
    <location>
        <begin position="492"/>
        <end position="547"/>
    </location>
</feature>